<organism evidence="1 2">
    <name type="scientific">Alteriqipengyuania abyssalis</name>
    <dbReference type="NCBI Taxonomy" id="2860200"/>
    <lineage>
        <taxon>Bacteria</taxon>
        <taxon>Pseudomonadati</taxon>
        <taxon>Pseudomonadota</taxon>
        <taxon>Alphaproteobacteria</taxon>
        <taxon>Sphingomonadales</taxon>
        <taxon>Erythrobacteraceae</taxon>
        <taxon>Alteriqipengyuania</taxon>
    </lineage>
</organism>
<sequence>MKSLLAGMTVVEGAAFVAGPSCALYLAQMGARVIRIDQIGGGPDARRWPLGPQGESLYWQGLNKGKLSIALDYRSAEGRELAQRIATGGTGLFVTNFPVDGFFAHEALQALRADQITLRVMGWPDGSPAVDYTVNAAVGLPLMTGHPDDDRPVNHVLPAWDLLAGAYAAFALLASERERQASGQGREVRVALSDIAATSLAHLGNVAEVMLSGHDREKAGNNLFGAFGRDFSASDGARFMLVAITPKQWGGMVDALEIADEITQLERALGIDFAADEGARFTHRDKLDPVIERGCARFSSAELEARFDRAGVTWSRYRSLHEAVTQDARLFADNRAFSTVEHAGGVAYPTPGAAAHSPGVPREPARPASTIGADTDQVLAEHLGLGSGEIGRLHDRGIVG</sequence>
<dbReference type="Gene3D" id="3.30.1540.10">
    <property type="entry name" value="formyl-coa transferase, domain 3"/>
    <property type="match status" value="1"/>
</dbReference>
<dbReference type="Gene3D" id="3.40.50.10540">
    <property type="entry name" value="Crotonobetainyl-coa:carnitine coa-transferase, domain 1"/>
    <property type="match status" value="1"/>
</dbReference>
<evidence type="ECO:0000313" key="2">
    <source>
        <dbReference type="Proteomes" id="UP000759298"/>
    </source>
</evidence>
<keyword evidence="1" id="KW-0808">Transferase</keyword>
<name>A0ABS7P9A1_9SPHN</name>
<dbReference type="GO" id="GO:0016740">
    <property type="term" value="F:transferase activity"/>
    <property type="evidence" value="ECO:0007669"/>
    <property type="project" value="UniProtKB-KW"/>
</dbReference>
<dbReference type="EMBL" id="JAHWXP010000001">
    <property type="protein sequence ID" value="MBY8335640.1"/>
    <property type="molecule type" value="Genomic_DNA"/>
</dbReference>
<dbReference type="Proteomes" id="UP000759298">
    <property type="component" value="Unassembled WGS sequence"/>
</dbReference>
<protein>
    <submittedName>
        <fullName evidence="1">CoA transferase</fullName>
    </submittedName>
</protein>
<dbReference type="InterPro" id="IPR023606">
    <property type="entry name" value="CoA-Trfase_III_dom_1_sf"/>
</dbReference>
<dbReference type="SUPFAM" id="SSF89796">
    <property type="entry name" value="CoA-transferase family III (CaiB/BaiF)"/>
    <property type="match status" value="1"/>
</dbReference>
<reference evidence="1 2" key="1">
    <citation type="submission" date="2021-07" db="EMBL/GenBank/DDBJ databases">
        <title>Alteriqipengyuania abyssalis NZ-12B nov, sp.nov isolated from deep sea sponge in pacific ocean.</title>
        <authorList>
            <person name="Tareen S."/>
            <person name="Wink J."/>
        </authorList>
    </citation>
    <scope>NUCLEOTIDE SEQUENCE [LARGE SCALE GENOMIC DNA]</scope>
    <source>
        <strain evidence="1 2">NZ-12B</strain>
    </source>
</reference>
<proteinExistence type="predicted"/>
<dbReference type="RefSeq" id="WP_222823422.1">
    <property type="nucleotide sequence ID" value="NZ_JAHWXP010000001.1"/>
</dbReference>
<dbReference type="PANTHER" id="PTHR48228">
    <property type="entry name" value="SUCCINYL-COA--D-CITRAMALATE COA-TRANSFERASE"/>
    <property type="match status" value="1"/>
</dbReference>
<keyword evidence="2" id="KW-1185">Reference proteome</keyword>
<dbReference type="Pfam" id="PF02515">
    <property type="entry name" value="CoA_transf_3"/>
    <property type="match status" value="1"/>
</dbReference>
<dbReference type="InterPro" id="IPR050509">
    <property type="entry name" value="CoA-transferase_III"/>
</dbReference>
<dbReference type="InterPro" id="IPR003673">
    <property type="entry name" value="CoA-Trfase_fam_III"/>
</dbReference>
<accession>A0ABS7P9A1</accession>
<dbReference type="InterPro" id="IPR044855">
    <property type="entry name" value="CoA-Trfase_III_dom3_sf"/>
</dbReference>
<gene>
    <name evidence="1" type="ORF">KYN89_01130</name>
</gene>
<evidence type="ECO:0000313" key="1">
    <source>
        <dbReference type="EMBL" id="MBY8335640.1"/>
    </source>
</evidence>
<comment type="caution">
    <text evidence="1">The sequence shown here is derived from an EMBL/GenBank/DDBJ whole genome shotgun (WGS) entry which is preliminary data.</text>
</comment>
<dbReference type="PANTHER" id="PTHR48228:SF5">
    <property type="entry name" value="ALPHA-METHYLACYL-COA RACEMASE"/>
    <property type="match status" value="1"/>
</dbReference>